<dbReference type="Pfam" id="PF00501">
    <property type="entry name" value="AMP-binding"/>
    <property type="match status" value="1"/>
</dbReference>
<gene>
    <name evidence="5" type="ORF">PFL1_06135</name>
</gene>
<dbReference type="InterPro" id="IPR051414">
    <property type="entry name" value="Adenylate-forming_Reductase"/>
</dbReference>
<dbReference type="InterPro" id="IPR020845">
    <property type="entry name" value="AMP-binding_CS"/>
</dbReference>
<organism evidence="5 6">
    <name type="scientific">Pseudozyma flocculosa PF-1</name>
    <dbReference type="NCBI Taxonomy" id="1277687"/>
    <lineage>
        <taxon>Eukaryota</taxon>
        <taxon>Fungi</taxon>
        <taxon>Dikarya</taxon>
        <taxon>Basidiomycota</taxon>
        <taxon>Ustilaginomycotina</taxon>
        <taxon>Ustilaginomycetes</taxon>
        <taxon>Ustilaginales</taxon>
        <taxon>Ustilaginaceae</taxon>
        <taxon>Pseudozyma</taxon>
    </lineage>
</organism>
<evidence type="ECO:0000259" key="4">
    <source>
        <dbReference type="PROSITE" id="PS50075"/>
    </source>
</evidence>
<dbReference type="SUPFAM" id="SSF56801">
    <property type="entry name" value="Acetyl-CoA synthetase-like"/>
    <property type="match status" value="1"/>
</dbReference>
<dbReference type="PANTHER" id="PTHR43439:SF2">
    <property type="entry name" value="ENZYME, PUTATIVE (JCVI)-RELATED"/>
    <property type="match status" value="1"/>
</dbReference>
<dbReference type="EMBL" id="KE361646">
    <property type="protein sequence ID" value="EPQ26199.1"/>
    <property type="molecule type" value="Genomic_DNA"/>
</dbReference>
<dbReference type="SMART" id="SM00823">
    <property type="entry name" value="PKS_PP"/>
    <property type="match status" value="1"/>
</dbReference>
<dbReference type="Gene3D" id="3.40.50.720">
    <property type="entry name" value="NAD(P)-binding Rossmann-like Domain"/>
    <property type="match status" value="1"/>
</dbReference>
<dbReference type="Gene3D" id="1.10.1200.10">
    <property type="entry name" value="ACP-like"/>
    <property type="match status" value="1"/>
</dbReference>
<dbReference type="GeneID" id="19320215"/>
<evidence type="ECO:0000313" key="5">
    <source>
        <dbReference type="EMBL" id="EPQ26199.1"/>
    </source>
</evidence>
<keyword evidence="1" id="KW-0596">Phosphopantetheine</keyword>
<evidence type="ECO:0000313" key="6">
    <source>
        <dbReference type="Proteomes" id="UP000053664"/>
    </source>
</evidence>
<reference evidence="5 6" key="1">
    <citation type="journal article" date="2013" name="Plant Cell">
        <title>The transition from a phytopathogenic smut ancestor to an anamorphic biocontrol agent deciphered by comparative whole-genome analysis.</title>
        <authorList>
            <person name="Lefebvre F."/>
            <person name="Joly D.L."/>
            <person name="Labbe C."/>
            <person name="Teichmann B."/>
            <person name="Linning R."/>
            <person name="Belzile F."/>
            <person name="Bakkeren G."/>
            <person name="Belanger R.R."/>
        </authorList>
    </citation>
    <scope>NUCLEOTIDE SEQUENCE [LARGE SCALE GENOMIC DNA]</scope>
    <source>
        <strain evidence="5 6">PF-1</strain>
    </source>
</reference>
<dbReference type="eggNOG" id="KOG1178">
    <property type="taxonomic scope" value="Eukaryota"/>
</dbReference>
<proteinExistence type="predicted"/>
<keyword evidence="2" id="KW-0597">Phosphoprotein</keyword>
<accession>A0A061H211</accession>
<dbReference type="GO" id="GO:0031177">
    <property type="term" value="F:phosphopantetheine binding"/>
    <property type="evidence" value="ECO:0007669"/>
    <property type="project" value="InterPro"/>
</dbReference>
<dbReference type="Pfam" id="PF23562">
    <property type="entry name" value="AMP-binding_C_3"/>
    <property type="match status" value="1"/>
</dbReference>
<evidence type="ECO:0000256" key="3">
    <source>
        <dbReference type="SAM" id="MobiDB-lite"/>
    </source>
</evidence>
<dbReference type="InterPro" id="IPR036291">
    <property type="entry name" value="NAD(P)-bd_dom_sf"/>
</dbReference>
<dbReference type="SUPFAM" id="SSF51735">
    <property type="entry name" value="NAD(P)-binding Rossmann-fold domains"/>
    <property type="match status" value="1"/>
</dbReference>
<dbReference type="PANTHER" id="PTHR43439">
    <property type="entry name" value="PHENYLACETATE-COENZYME A LIGASE"/>
    <property type="match status" value="1"/>
</dbReference>
<dbReference type="OrthoDB" id="429813at2759"/>
<dbReference type="Gene3D" id="3.40.50.12780">
    <property type="entry name" value="N-terminal domain of ligase-like"/>
    <property type="match status" value="1"/>
</dbReference>
<sequence>MTPDKAHAAPAPAAAASEADKDAATVATHSFSTVQQLWDYRVRTTPDAAAIEVPRSPAAATPELDPEQCFDSYTFRQIDDVASRLSRAYAASIARRGLGQEPIVVGFIVNASLDILVAQIAILKLGHVSAFFSPNSSAAALAHLVKSTAAPFLFHDVDHAAVAHEAAAQLCARGGASPVVGPQINLGALKSAGSEPIDGHGGAAPNVTVDSGDCLMIMHSSGSTGLPKPLRLSHASQMALFTAERFPDLFHMLPLFHHFGQICLWRCIASGRKATLTHGILNAAELTAMMKASSAHGSAWFIGVPLLVKMLAEHVDAVRELARFDRVILGGSACPTEIGEALVDRGVRLVVIYGASEFGSFANSARDFERERDWDFLRLYPAAIPFARFQRVNDAVQAGQEPLYELCIDAGWPALADVALQDGVYRTKDLFSPHSIKPHTWRYVGRRDDTLVHFNGEKTNPLPIESVIRSSPLVADCIVFGAGRALAGVLIIPSESALGEVGGDGATGGEARKRALWHAVLPVVERANRQAPSHSRIVPEMVRVLSPCSRFPRADKGSLIRAQTVIAYRDEIERAYDDYEHGRTPGQEEEAVEIADIDEALTFVVETVLEPILKLPDGAAALDADLVELGMDSLAAARIKNRLQQAGMSGAPLPSNVAFNYPTARKLAHYILKRRQALSGDDSPEEADGARDRDQAELLEATRLAANYSAQILPRQATDPVIEASRPPALGSVVVLTGATGSLGAHLVHQLSRRRGVTRIVCLIRAASDAEAQRRLDDSLALRKLPSIAALRQRGADAQIECLAADLARDRLGLAREAYDALVASADTVLHVGWPVNFNMSLGSFESSIKGALNLLNLATQSRAGSGPARYLFASSISAAMGAETGTILEAISDDPRCAVPMGYARSKWVVEQLCRHASVSVGGGFEALVLRIGQLVGDTVQGVWNETEAVPLMVRTAKTMGCLPDLRGQRVCWIGVDVAARVIARLATAVPAARSGQQGEPSSRAELVHVVNPVPTRYDDIFAALARPENLGATFELVAPEEWVKRLEATSVDQSVDANPTLKLLDHYRAMWGASRTKRSGGDEAYAFQTDNLERLLTAADSRRDGAEEARRDLGGGGEDQEPAFGPVDERHVAKMVSAWKERGFL</sequence>
<dbReference type="Proteomes" id="UP000053664">
    <property type="component" value="Unassembled WGS sequence"/>
</dbReference>
<protein>
    <recommendedName>
        <fullName evidence="4">Carrier domain-containing protein</fullName>
    </recommendedName>
</protein>
<dbReference type="Pfam" id="PF00550">
    <property type="entry name" value="PP-binding"/>
    <property type="match status" value="1"/>
</dbReference>
<name>A0A061H211_9BASI</name>
<dbReference type="InterPro" id="IPR036736">
    <property type="entry name" value="ACP-like_sf"/>
</dbReference>
<dbReference type="RefSeq" id="XP_007881866.1">
    <property type="nucleotide sequence ID" value="XM_007883675.1"/>
</dbReference>
<dbReference type="PROSITE" id="PS00455">
    <property type="entry name" value="AMP_BINDING"/>
    <property type="match status" value="1"/>
</dbReference>
<dbReference type="KEGG" id="pfp:PFL1_06135"/>
<dbReference type="InterPro" id="IPR020806">
    <property type="entry name" value="PKS_PP-bd"/>
</dbReference>
<dbReference type="InterPro" id="IPR009081">
    <property type="entry name" value="PP-bd_ACP"/>
</dbReference>
<feature type="compositionally biased region" description="Basic and acidic residues" evidence="3">
    <location>
        <begin position="1102"/>
        <end position="1115"/>
    </location>
</feature>
<dbReference type="InterPro" id="IPR000873">
    <property type="entry name" value="AMP-dep_synth/lig_dom"/>
</dbReference>
<dbReference type="AlphaFoldDB" id="A0A061H211"/>
<dbReference type="HOGENOM" id="CLU_002220_2_0_1"/>
<dbReference type="SUPFAM" id="SSF47336">
    <property type="entry name" value="ACP-like"/>
    <property type="match status" value="1"/>
</dbReference>
<feature type="domain" description="Carrier" evidence="4">
    <location>
        <begin position="599"/>
        <end position="675"/>
    </location>
</feature>
<dbReference type="Pfam" id="PF07993">
    <property type="entry name" value="NAD_binding_4"/>
    <property type="match status" value="1"/>
</dbReference>
<evidence type="ECO:0000256" key="2">
    <source>
        <dbReference type="ARBA" id="ARBA00022553"/>
    </source>
</evidence>
<dbReference type="PROSITE" id="PS50075">
    <property type="entry name" value="CARRIER"/>
    <property type="match status" value="1"/>
</dbReference>
<dbReference type="InterPro" id="IPR013120">
    <property type="entry name" value="FAR_NAD-bd"/>
</dbReference>
<dbReference type="InterPro" id="IPR042099">
    <property type="entry name" value="ANL_N_sf"/>
</dbReference>
<feature type="region of interest" description="Disordered" evidence="3">
    <location>
        <begin position="1100"/>
        <end position="1131"/>
    </location>
</feature>
<evidence type="ECO:0000256" key="1">
    <source>
        <dbReference type="ARBA" id="ARBA00022450"/>
    </source>
</evidence>